<dbReference type="Proteomes" id="UP001526426">
    <property type="component" value="Unassembled WGS sequence"/>
</dbReference>
<dbReference type="SUPFAM" id="SSF58104">
    <property type="entry name" value="Methyl-accepting chemotaxis protein (MCP) signaling domain"/>
    <property type="match status" value="1"/>
</dbReference>
<dbReference type="Pfam" id="PF05227">
    <property type="entry name" value="CHASE3"/>
    <property type="match status" value="1"/>
</dbReference>
<keyword evidence="4" id="KW-0472">Membrane</keyword>
<evidence type="ECO:0000313" key="7">
    <source>
        <dbReference type="Proteomes" id="UP001526426"/>
    </source>
</evidence>
<protein>
    <submittedName>
        <fullName evidence="6">CHASE3 domain-containing protein</fullName>
    </submittedName>
</protein>
<evidence type="ECO:0000313" key="6">
    <source>
        <dbReference type="EMBL" id="MCW6035741.1"/>
    </source>
</evidence>
<dbReference type="InterPro" id="IPR007891">
    <property type="entry name" value="CHASE3"/>
</dbReference>
<dbReference type="Pfam" id="PF00015">
    <property type="entry name" value="MCPsignal"/>
    <property type="match status" value="1"/>
</dbReference>
<dbReference type="SMART" id="SM00283">
    <property type="entry name" value="MA"/>
    <property type="match status" value="1"/>
</dbReference>
<reference evidence="6 7" key="1">
    <citation type="submission" date="2021-08" db="EMBL/GenBank/DDBJ databases">
        <title>Draft genome sequence of Spirulina subsalsa with high tolerance to salinity and hype-accumulation of phycocyanin.</title>
        <authorList>
            <person name="Pei H."/>
            <person name="Jiang L."/>
        </authorList>
    </citation>
    <scope>NUCLEOTIDE SEQUENCE [LARGE SCALE GENOMIC DNA]</scope>
    <source>
        <strain evidence="6 7">FACHB-351</strain>
    </source>
</reference>
<dbReference type="PANTHER" id="PTHR32089">
    <property type="entry name" value="METHYL-ACCEPTING CHEMOTAXIS PROTEIN MCPB"/>
    <property type="match status" value="1"/>
</dbReference>
<keyword evidence="3" id="KW-0175">Coiled coil</keyword>
<feature type="domain" description="Methyl-accepting transducer" evidence="5">
    <location>
        <begin position="227"/>
        <end position="463"/>
    </location>
</feature>
<evidence type="ECO:0000256" key="2">
    <source>
        <dbReference type="PROSITE-ProRule" id="PRU00284"/>
    </source>
</evidence>
<dbReference type="RefSeq" id="WP_265263456.1">
    <property type="nucleotide sequence ID" value="NZ_JAIHOM010000019.1"/>
</dbReference>
<dbReference type="InterPro" id="IPR004089">
    <property type="entry name" value="MCPsignal_dom"/>
</dbReference>
<feature type="transmembrane region" description="Helical" evidence="4">
    <location>
        <begin position="193"/>
        <end position="217"/>
    </location>
</feature>
<sequence length="494" mass="54335">MFINLSSLTLLLKKLKLRNTILVGYSIPIVLSGVTALVVYVQGVRQVEKQTQQVAQLHEHINQVKDLAFSISAMEKAARGYLMGEKSAELGIYEQWDSRFYEQSEIIRDLIDDPQQRQTLNEIIEVGDRMNELYRRLISYVQLNNRSKSQQIWQQGQVQAITQNLSELVNTFEAYEQAQLAQERQQQQAALQFLTFLVFSIACLSGGIAFVSGVSIASAVSHHLTQEASAITQSSLEIAATMEQQERNTSQQVAAVSHASITFDELNASFRKAEEQAAHSAVDASHALDLSENGKLAVQRTLERMQILENKVEEIRDQTERLREKSSRIETISQLVGELAAQTNMLALNAAVEAARAGEQGRGFGIVATEIRRLADESKTSAQNIGDLIGEIRLEITSTAQATEAGTETVKQGVVISQEMAQAFGGVADAVESVVNNNQMLALNAKQQVAAMEQMLQVMNEITQAAQNNAASVTQVRSGVSFLNVALENLKALV</sequence>
<feature type="transmembrane region" description="Helical" evidence="4">
    <location>
        <begin position="20"/>
        <end position="41"/>
    </location>
</feature>
<evidence type="ECO:0000259" key="5">
    <source>
        <dbReference type="PROSITE" id="PS50111"/>
    </source>
</evidence>
<keyword evidence="1 2" id="KW-0807">Transducer</keyword>
<dbReference type="PANTHER" id="PTHR32089:SF112">
    <property type="entry name" value="LYSOZYME-LIKE PROTEIN-RELATED"/>
    <property type="match status" value="1"/>
</dbReference>
<dbReference type="EMBL" id="JAIHOM010000019">
    <property type="protein sequence ID" value="MCW6035741.1"/>
    <property type="molecule type" value="Genomic_DNA"/>
</dbReference>
<accession>A0ABT3L2L5</accession>
<dbReference type="Gene3D" id="1.10.287.950">
    <property type="entry name" value="Methyl-accepting chemotaxis protein"/>
    <property type="match status" value="1"/>
</dbReference>
<name>A0ABT3L2L5_9CYAN</name>
<evidence type="ECO:0000256" key="1">
    <source>
        <dbReference type="ARBA" id="ARBA00023224"/>
    </source>
</evidence>
<keyword evidence="4" id="KW-1133">Transmembrane helix</keyword>
<keyword evidence="7" id="KW-1185">Reference proteome</keyword>
<proteinExistence type="predicted"/>
<dbReference type="PROSITE" id="PS50111">
    <property type="entry name" value="CHEMOTAXIS_TRANSDUC_2"/>
    <property type="match status" value="1"/>
</dbReference>
<feature type="coiled-coil region" evidence="3">
    <location>
        <begin position="298"/>
        <end position="328"/>
    </location>
</feature>
<evidence type="ECO:0000256" key="4">
    <source>
        <dbReference type="SAM" id="Phobius"/>
    </source>
</evidence>
<gene>
    <name evidence="6" type="ORF">K4A83_05565</name>
</gene>
<evidence type="ECO:0000256" key="3">
    <source>
        <dbReference type="SAM" id="Coils"/>
    </source>
</evidence>
<organism evidence="6 7">
    <name type="scientific">Spirulina subsalsa FACHB-351</name>
    <dbReference type="NCBI Taxonomy" id="234711"/>
    <lineage>
        <taxon>Bacteria</taxon>
        <taxon>Bacillati</taxon>
        <taxon>Cyanobacteriota</taxon>
        <taxon>Cyanophyceae</taxon>
        <taxon>Spirulinales</taxon>
        <taxon>Spirulinaceae</taxon>
        <taxon>Spirulina</taxon>
    </lineage>
</organism>
<keyword evidence="4" id="KW-0812">Transmembrane</keyword>
<comment type="caution">
    <text evidence="6">The sequence shown here is derived from an EMBL/GenBank/DDBJ whole genome shotgun (WGS) entry which is preliminary data.</text>
</comment>